<evidence type="ECO:0000259" key="3">
    <source>
        <dbReference type="Pfam" id="PF25954"/>
    </source>
</evidence>
<feature type="domain" description="YknX-like C-terminal permuted SH3-like" evidence="4">
    <location>
        <begin position="280"/>
        <end position="347"/>
    </location>
</feature>
<dbReference type="PANTHER" id="PTHR30469">
    <property type="entry name" value="MULTIDRUG RESISTANCE PROTEIN MDTA"/>
    <property type="match status" value="1"/>
</dbReference>
<gene>
    <name evidence="5" type="ordered locus">Palpr_2727</name>
</gene>
<evidence type="ECO:0000256" key="1">
    <source>
        <dbReference type="ARBA" id="ARBA00009477"/>
    </source>
</evidence>
<dbReference type="Gene3D" id="2.40.50.100">
    <property type="match status" value="1"/>
</dbReference>
<dbReference type="GO" id="GO:1990281">
    <property type="term" value="C:efflux pump complex"/>
    <property type="evidence" value="ECO:0007669"/>
    <property type="project" value="TreeGrafter"/>
</dbReference>
<protein>
    <submittedName>
        <fullName evidence="5">Efflux transporter, RND family, MFP subunit</fullName>
    </submittedName>
</protein>
<dbReference type="Gene3D" id="2.40.420.20">
    <property type="match status" value="1"/>
</dbReference>
<dbReference type="Pfam" id="PF25917">
    <property type="entry name" value="BSH_RND"/>
    <property type="match status" value="1"/>
</dbReference>
<reference evidence="5 6" key="2">
    <citation type="journal article" date="2011" name="Stand. Genomic Sci.">
        <title>Complete genome sequence of Paludibacter propionicigenes type strain (WB4).</title>
        <authorList>
            <person name="Gronow S."/>
            <person name="Munk C."/>
            <person name="Lapidus A."/>
            <person name="Nolan M."/>
            <person name="Lucas S."/>
            <person name="Hammon N."/>
            <person name="Deshpande S."/>
            <person name="Cheng J.F."/>
            <person name="Tapia R."/>
            <person name="Han C."/>
            <person name="Goodwin L."/>
            <person name="Pitluck S."/>
            <person name="Liolios K."/>
            <person name="Ivanova N."/>
            <person name="Mavromatis K."/>
            <person name="Mikhailova N."/>
            <person name="Pati A."/>
            <person name="Chen A."/>
            <person name="Palaniappan K."/>
            <person name="Land M."/>
            <person name="Hauser L."/>
            <person name="Chang Y.J."/>
            <person name="Jeffries C.D."/>
            <person name="Brambilla E."/>
            <person name="Rohde M."/>
            <person name="Goker M."/>
            <person name="Detter J.C."/>
            <person name="Woyke T."/>
            <person name="Bristow J."/>
            <person name="Eisen J.A."/>
            <person name="Markowitz V."/>
            <person name="Hugenholtz P."/>
            <person name="Kyrpides N.C."/>
            <person name="Klenk H.P."/>
        </authorList>
    </citation>
    <scope>NUCLEOTIDE SEQUENCE [LARGE SCALE GENOMIC DNA]</scope>
    <source>
        <strain evidence="6">DSM 17365 / JCM 13257 / WB4</strain>
    </source>
</reference>
<dbReference type="HOGENOM" id="CLU_018816_2_0_10"/>
<dbReference type="eggNOG" id="COG0845">
    <property type="taxonomic scope" value="Bacteria"/>
</dbReference>
<dbReference type="InterPro" id="IPR058625">
    <property type="entry name" value="MdtA-like_BSH"/>
</dbReference>
<name>E4T813_PALPW</name>
<dbReference type="SUPFAM" id="SSF111369">
    <property type="entry name" value="HlyD-like secretion proteins"/>
    <property type="match status" value="1"/>
</dbReference>
<dbReference type="GO" id="GO:0015562">
    <property type="term" value="F:efflux transmembrane transporter activity"/>
    <property type="evidence" value="ECO:0007669"/>
    <property type="project" value="TreeGrafter"/>
</dbReference>
<accession>E4T813</accession>
<dbReference type="STRING" id="694427.Palpr_2727"/>
<evidence type="ECO:0000313" key="5">
    <source>
        <dbReference type="EMBL" id="ADQ80857.1"/>
    </source>
</evidence>
<feature type="domain" description="Multidrug resistance protein MdtA-like barrel-sandwich hybrid" evidence="2">
    <location>
        <begin position="69"/>
        <end position="185"/>
    </location>
</feature>
<reference key="1">
    <citation type="submission" date="2010-11" db="EMBL/GenBank/DDBJ databases">
        <title>The complete genome of Paludibacter propionicigenes DSM 17365.</title>
        <authorList>
            <consortium name="US DOE Joint Genome Institute (JGI-PGF)"/>
            <person name="Lucas S."/>
            <person name="Copeland A."/>
            <person name="Lapidus A."/>
            <person name="Bruce D."/>
            <person name="Goodwin L."/>
            <person name="Pitluck S."/>
            <person name="Kyrpides N."/>
            <person name="Mavromatis K."/>
            <person name="Ivanova N."/>
            <person name="Munk A.C."/>
            <person name="Brettin T."/>
            <person name="Detter J.C."/>
            <person name="Han C."/>
            <person name="Tapia R."/>
            <person name="Land M."/>
            <person name="Hauser L."/>
            <person name="Markowitz V."/>
            <person name="Cheng J.-F."/>
            <person name="Hugenholtz P."/>
            <person name="Woyke T."/>
            <person name="Wu D."/>
            <person name="Gronow S."/>
            <person name="Wellnitz S."/>
            <person name="Brambilla E."/>
            <person name="Klenk H.-P."/>
            <person name="Eisen J.A."/>
        </authorList>
    </citation>
    <scope>NUCLEOTIDE SEQUENCE</scope>
    <source>
        <strain>WB4</strain>
    </source>
</reference>
<dbReference type="Proteomes" id="UP000008718">
    <property type="component" value="Chromosome"/>
</dbReference>
<dbReference type="InterPro" id="IPR058792">
    <property type="entry name" value="Beta-barrel_RND_2"/>
</dbReference>
<dbReference type="EMBL" id="CP002345">
    <property type="protein sequence ID" value="ADQ80857.1"/>
    <property type="molecule type" value="Genomic_DNA"/>
</dbReference>
<dbReference type="InterPro" id="IPR058637">
    <property type="entry name" value="YknX-like_C"/>
</dbReference>
<comment type="similarity">
    <text evidence="1">Belongs to the membrane fusion protein (MFP) (TC 8.A.1) family.</text>
</comment>
<dbReference type="RefSeq" id="WP_013446226.1">
    <property type="nucleotide sequence ID" value="NC_014734.1"/>
</dbReference>
<dbReference type="OrthoDB" id="9801814at2"/>
<dbReference type="Pfam" id="PF25989">
    <property type="entry name" value="YknX_C"/>
    <property type="match status" value="1"/>
</dbReference>
<organism evidence="5 6">
    <name type="scientific">Paludibacter propionicigenes (strain DSM 17365 / JCM 13257 / WB4)</name>
    <dbReference type="NCBI Taxonomy" id="694427"/>
    <lineage>
        <taxon>Bacteria</taxon>
        <taxon>Pseudomonadati</taxon>
        <taxon>Bacteroidota</taxon>
        <taxon>Bacteroidia</taxon>
        <taxon>Bacteroidales</taxon>
        <taxon>Paludibacteraceae</taxon>
        <taxon>Paludibacter</taxon>
    </lineage>
</organism>
<evidence type="ECO:0000313" key="6">
    <source>
        <dbReference type="Proteomes" id="UP000008718"/>
    </source>
</evidence>
<feature type="domain" description="CusB-like beta-barrel" evidence="3">
    <location>
        <begin position="201"/>
        <end position="274"/>
    </location>
</feature>
<evidence type="ECO:0000259" key="2">
    <source>
        <dbReference type="Pfam" id="PF25917"/>
    </source>
</evidence>
<keyword evidence="6" id="KW-1185">Reference proteome</keyword>
<proteinExistence type="inferred from homology"/>
<dbReference type="NCBIfam" id="TIGR01730">
    <property type="entry name" value="RND_mfp"/>
    <property type="match status" value="1"/>
</dbReference>
<dbReference type="AlphaFoldDB" id="E4T813"/>
<dbReference type="Pfam" id="PF25954">
    <property type="entry name" value="Beta-barrel_RND_2"/>
    <property type="match status" value="1"/>
</dbReference>
<dbReference type="InterPro" id="IPR006143">
    <property type="entry name" value="RND_pump_MFP"/>
</dbReference>
<dbReference type="KEGG" id="ppn:Palpr_2727"/>
<dbReference type="Gene3D" id="2.40.30.170">
    <property type="match status" value="1"/>
</dbReference>
<dbReference type="PANTHER" id="PTHR30469:SF15">
    <property type="entry name" value="HLYD FAMILY OF SECRETION PROTEINS"/>
    <property type="match status" value="1"/>
</dbReference>
<sequence>MRNKIIAALIALVVISAIGYQLAGNAKVAKSKAFIPDLNKSVVVQSKTIEKAAFDYSFSYSGTFAPNREIQLTPQGAGEVKGVFFTEGQQVGAGKVLLQVDDALLQSQLIAAKASYENSKTNYERFKNSSSSEGVTKMQLDASYLQMKSAESQLRQLEISIGKCKLIAPFSGTITQRNVEIGSVVGMSPVGRLTDVSSLKLEVNVPESDIAYFSTGHEVSITTEMYPGEVYHGKIEYVSTRGDESHNYVVKIRVPNRAKNPLKAGMYGNVSLEKNLSVSALSIPRTALLGSAKKPQVYVVENGRAMLREIVIGRSNGSQIEVLNGIREGEKVITGGQINLVDSCKVELSK</sequence>
<evidence type="ECO:0000259" key="4">
    <source>
        <dbReference type="Pfam" id="PF25989"/>
    </source>
</evidence>